<gene>
    <name evidence="2" type="ORF">OC842_006171</name>
</gene>
<dbReference type="AlphaFoldDB" id="A0AAN6G8D7"/>
<dbReference type="Proteomes" id="UP001176521">
    <property type="component" value="Unassembled WGS sequence"/>
</dbReference>
<comment type="caution">
    <text evidence="2">The sequence shown here is derived from an EMBL/GenBank/DDBJ whole genome shotgun (WGS) entry which is preliminary data.</text>
</comment>
<evidence type="ECO:0000313" key="3">
    <source>
        <dbReference type="Proteomes" id="UP001176521"/>
    </source>
</evidence>
<dbReference type="Pfam" id="PF18758">
    <property type="entry name" value="KDZ"/>
    <property type="match status" value="1"/>
</dbReference>
<dbReference type="EMBL" id="JAPDMQ010000519">
    <property type="protein sequence ID" value="KAK0523363.1"/>
    <property type="molecule type" value="Genomic_DNA"/>
</dbReference>
<feature type="region of interest" description="Disordered" evidence="1">
    <location>
        <begin position="151"/>
        <end position="173"/>
    </location>
</feature>
<evidence type="ECO:0000313" key="2">
    <source>
        <dbReference type="EMBL" id="KAK0523363.1"/>
    </source>
</evidence>
<proteinExistence type="predicted"/>
<dbReference type="InterPro" id="IPR040521">
    <property type="entry name" value="KDZ"/>
</dbReference>
<keyword evidence="3" id="KW-1185">Reference proteome</keyword>
<name>A0AAN6G8D7_9BASI</name>
<sequence length="375" mass="42101">MSDIDTPGERHYYAVALILAITKAIGPKLKHLGIAYDIGCRFQPSAKVAAILGPTLKVTWTVPIFHVYGHVVWASMAGLITSTRGMSADDRRFALEERCQFIATERRVNLIDIIDAKRKRLDSVKAKARLVLQGLKQESIPDWYKEPIASTLQQQQQTHQPCPQPPRLGPPFDDIDLETVRMVKTLSSRRRKQLDCHELPVEDDPVPDSSPSGVLARSLLRTLAEVQLLSALMYVRPATVRKGYKATVRFRQGITAAKATAAKIMIKLNAAMMDRYLADGGDIPQPLTVKTLYTDATFQTVENWAKAFDPSTKSLPWWAKPSTAAAMDAYEELCRYREETSRLAFERKSANDWIIARTDELAELSRRRPEPVAEA</sequence>
<reference evidence="2" key="1">
    <citation type="journal article" date="2023" name="PhytoFront">
        <title>Draft Genome Resources of Seven Strains of Tilletia horrida, Causal Agent of Kernel Smut of Rice.</title>
        <authorList>
            <person name="Khanal S."/>
            <person name="Antony Babu S."/>
            <person name="Zhou X.G."/>
        </authorList>
    </citation>
    <scope>NUCLEOTIDE SEQUENCE</scope>
    <source>
        <strain evidence="2">TX3</strain>
    </source>
</reference>
<protein>
    <submittedName>
        <fullName evidence="2">Uncharacterized protein</fullName>
    </submittedName>
</protein>
<accession>A0AAN6G8D7</accession>
<organism evidence="2 3">
    <name type="scientific">Tilletia horrida</name>
    <dbReference type="NCBI Taxonomy" id="155126"/>
    <lineage>
        <taxon>Eukaryota</taxon>
        <taxon>Fungi</taxon>
        <taxon>Dikarya</taxon>
        <taxon>Basidiomycota</taxon>
        <taxon>Ustilaginomycotina</taxon>
        <taxon>Exobasidiomycetes</taxon>
        <taxon>Tilletiales</taxon>
        <taxon>Tilletiaceae</taxon>
        <taxon>Tilletia</taxon>
    </lineage>
</organism>
<evidence type="ECO:0000256" key="1">
    <source>
        <dbReference type="SAM" id="MobiDB-lite"/>
    </source>
</evidence>